<feature type="repeat" description="WD" evidence="4">
    <location>
        <begin position="589"/>
        <end position="619"/>
    </location>
</feature>
<dbReference type="InterPro" id="IPR001810">
    <property type="entry name" value="F-box_dom"/>
</dbReference>
<dbReference type="PROSITE" id="PS50294">
    <property type="entry name" value="WD_REPEATS_REGION"/>
    <property type="match status" value="3"/>
</dbReference>
<dbReference type="SUPFAM" id="SSF50978">
    <property type="entry name" value="WD40 repeat-like"/>
    <property type="match status" value="1"/>
</dbReference>
<dbReference type="SMART" id="SM00256">
    <property type="entry name" value="FBOX"/>
    <property type="match status" value="1"/>
</dbReference>
<dbReference type="PRINTS" id="PR00320">
    <property type="entry name" value="GPROTEINBRPT"/>
</dbReference>
<proteinExistence type="inferred from homology"/>
<feature type="compositionally biased region" description="Low complexity" evidence="5">
    <location>
        <begin position="823"/>
        <end position="839"/>
    </location>
</feature>
<feature type="domain" description="F-box" evidence="6">
    <location>
        <begin position="172"/>
        <end position="218"/>
    </location>
</feature>
<dbReference type="Pfam" id="PF12937">
    <property type="entry name" value="F-box-like"/>
    <property type="match status" value="1"/>
</dbReference>
<comment type="caution">
    <text evidence="7">The sequence shown here is derived from an EMBL/GenBank/DDBJ whole genome shotgun (WGS) entry which is preliminary data.</text>
</comment>
<dbReference type="InterPro" id="IPR015943">
    <property type="entry name" value="WD40/YVTN_repeat-like_dom_sf"/>
</dbReference>
<dbReference type="InterPro" id="IPR001680">
    <property type="entry name" value="WD40_rpt"/>
</dbReference>
<feature type="region of interest" description="Disordered" evidence="5">
    <location>
        <begin position="249"/>
        <end position="268"/>
    </location>
</feature>
<dbReference type="PANTHER" id="PTHR14604">
    <property type="entry name" value="WD40 REPEAT PF20"/>
    <property type="match status" value="1"/>
</dbReference>
<gene>
    <name evidence="7" type="ORF">CI238_02185</name>
</gene>
<feature type="region of interest" description="Disordered" evidence="5">
    <location>
        <begin position="308"/>
        <end position="347"/>
    </location>
</feature>
<feature type="non-terminal residue" evidence="7">
    <location>
        <position position="1"/>
    </location>
</feature>
<evidence type="ECO:0000259" key="6">
    <source>
        <dbReference type="PROSITE" id="PS50181"/>
    </source>
</evidence>
<dbReference type="Proteomes" id="UP000076584">
    <property type="component" value="Unassembled WGS sequence"/>
</dbReference>
<evidence type="ECO:0000313" key="7">
    <source>
        <dbReference type="EMBL" id="KZL87003.1"/>
    </source>
</evidence>
<comment type="similarity">
    <text evidence="1">Belongs to the WD repeat MET30/SCONB/SCON-2 family.</text>
</comment>
<dbReference type="AlphaFoldDB" id="A0A162PCX3"/>
<dbReference type="InterPro" id="IPR020472">
    <property type="entry name" value="WD40_PAC1"/>
</dbReference>
<evidence type="ECO:0000256" key="3">
    <source>
        <dbReference type="ARBA" id="ARBA00022737"/>
    </source>
</evidence>
<dbReference type="PANTHER" id="PTHR14604:SF4">
    <property type="entry name" value="F-BOX DOMAIN-CONTAINING PROTEIN"/>
    <property type="match status" value="1"/>
</dbReference>
<feature type="repeat" description="WD" evidence="4">
    <location>
        <begin position="629"/>
        <end position="668"/>
    </location>
</feature>
<feature type="repeat" description="WD" evidence="4">
    <location>
        <begin position="425"/>
        <end position="464"/>
    </location>
</feature>
<dbReference type="InterPro" id="IPR050995">
    <property type="entry name" value="WD-F-box_domain-protein"/>
</dbReference>
<dbReference type="SMART" id="SM00320">
    <property type="entry name" value="WD40"/>
    <property type="match status" value="7"/>
</dbReference>
<feature type="region of interest" description="Disordered" evidence="5">
    <location>
        <begin position="716"/>
        <end position="745"/>
    </location>
</feature>
<dbReference type="InterPro" id="IPR036047">
    <property type="entry name" value="F-box-like_dom_sf"/>
</dbReference>
<dbReference type="InterPro" id="IPR036322">
    <property type="entry name" value="WD40_repeat_dom_sf"/>
</dbReference>
<evidence type="ECO:0000256" key="5">
    <source>
        <dbReference type="SAM" id="MobiDB-lite"/>
    </source>
</evidence>
<feature type="repeat" description="WD" evidence="4">
    <location>
        <begin position="466"/>
        <end position="509"/>
    </location>
</feature>
<dbReference type="PROSITE" id="PS50181">
    <property type="entry name" value="FBOX"/>
    <property type="match status" value="1"/>
</dbReference>
<dbReference type="Gene3D" id="1.20.1280.50">
    <property type="match status" value="1"/>
</dbReference>
<dbReference type="Gene3D" id="2.130.10.10">
    <property type="entry name" value="YVTN repeat-like/Quinoprotein amine dehydrogenase"/>
    <property type="match status" value="1"/>
</dbReference>
<feature type="region of interest" description="Disordered" evidence="5">
    <location>
        <begin position="37"/>
        <end position="118"/>
    </location>
</feature>
<dbReference type="Pfam" id="PF00400">
    <property type="entry name" value="WD40"/>
    <property type="match status" value="5"/>
</dbReference>
<evidence type="ECO:0000313" key="8">
    <source>
        <dbReference type="Proteomes" id="UP000076584"/>
    </source>
</evidence>
<dbReference type="EMBL" id="LFIW01000342">
    <property type="protein sequence ID" value="KZL87003.1"/>
    <property type="molecule type" value="Genomic_DNA"/>
</dbReference>
<evidence type="ECO:0000256" key="1">
    <source>
        <dbReference type="ARBA" id="ARBA00007968"/>
    </source>
</evidence>
<evidence type="ECO:0000256" key="4">
    <source>
        <dbReference type="PROSITE-ProRule" id="PRU00221"/>
    </source>
</evidence>
<dbReference type="PROSITE" id="PS50082">
    <property type="entry name" value="WD_REPEATS_2"/>
    <property type="match status" value="4"/>
</dbReference>
<feature type="region of interest" description="Disordered" evidence="5">
    <location>
        <begin position="916"/>
        <end position="1005"/>
    </location>
</feature>
<reference evidence="7 8" key="1">
    <citation type="submission" date="2015-06" db="EMBL/GenBank/DDBJ databases">
        <title>Survival trade-offs in plant roots during colonization by closely related pathogenic and mutualistic fungi.</title>
        <authorList>
            <person name="Hacquard S."/>
            <person name="Kracher B."/>
            <person name="Hiruma K."/>
            <person name="Weinman A."/>
            <person name="Muench P."/>
            <person name="Garrido Oter R."/>
            <person name="Ver Loren van Themaat E."/>
            <person name="Dallerey J.-F."/>
            <person name="Damm U."/>
            <person name="Henrissat B."/>
            <person name="Lespinet O."/>
            <person name="Thon M."/>
            <person name="Kemen E."/>
            <person name="McHardy A.C."/>
            <person name="Schulze-Lefert P."/>
            <person name="O'Connell R.J."/>
        </authorList>
    </citation>
    <scope>NUCLEOTIDE SEQUENCE [LARGE SCALE GENOMIC DNA]</scope>
    <source>
        <strain evidence="7 8">MAFF 238704</strain>
    </source>
</reference>
<organism evidence="7 8">
    <name type="scientific">Colletotrichum incanum</name>
    <name type="common">Soybean anthracnose fungus</name>
    <dbReference type="NCBI Taxonomy" id="1573173"/>
    <lineage>
        <taxon>Eukaryota</taxon>
        <taxon>Fungi</taxon>
        <taxon>Dikarya</taxon>
        <taxon>Ascomycota</taxon>
        <taxon>Pezizomycotina</taxon>
        <taxon>Sordariomycetes</taxon>
        <taxon>Hypocreomycetidae</taxon>
        <taxon>Glomerellales</taxon>
        <taxon>Glomerellaceae</taxon>
        <taxon>Colletotrichum</taxon>
        <taxon>Colletotrichum spaethianum species complex</taxon>
    </lineage>
</organism>
<protein>
    <submittedName>
        <fullName evidence="7">Wd domain-containing protein</fullName>
    </submittedName>
</protein>
<feature type="compositionally biased region" description="Polar residues" evidence="5">
    <location>
        <begin position="108"/>
        <end position="118"/>
    </location>
</feature>
<keyword evidence="3" id="KW-0677">Repeat</keyword>
<keyword evidence="2 4" id="KW-0853">WD repeat</keyword>
<name>A0A162PCX3_COLIC</name>
<dbReference type="SUPFAM" id="SSF81383">
    <property type="entry name" value="F-box domain"/>
    <property type="match status" value="1"/>
</dbReference>
<feature type="region of interest" description="Disordered" evidence="5">
    <location>
        <begin position="823"/>
        <end position="843"/>
    </location>
</feature>
<feature type="compositionally biased region" description="Low complexity" evidence="5">
    <location>
        <begin position="983"/>
        <end position="1005"/>
    </location>
</feature>
<keyword evidence="8" id="KW-1185">Reference proteome</keyword>
<accession>A0A162PCX3</accession>
<dbReference type="CDD" id="cd00200">
    <property type="entry name" value="WD40"/>
    <property type="match status" value="1"/>
</dbReference>
<sequence length="1079" mass="117839">LAINSFPCGPCRPQRQNQLFAAAPRLQLQHYHLRKSNPPISPWPASRQRARASFVPRPHGPRRRIPLESCSDEPARHLHTIPTHPAPDMAAFTSQEPDEGYSEDPLNPSFSGAQDVSNSVGRPPADLPGWLARQLPGLPVAAKTELAMALLDNLPTSAVVQIVQRLHPRLYIDFVHYLPPEVCLKVLGYLDPMSLINVAKACRAWHELALDRKLWEKLYHMEGWKALYSEIQLWERKVNEGLNQSASSLHRVRSSEDGHTYKKRAISEDNDLEMTDAGAAVAREDSMNSTNSVLGSSIFGSPASSFTGFGRSSATPQPGDMDVDRSASGSKSRSGERSFGIDSKGKGKASPMLRAALVKEESLPPMIPADAPGGVARSTLWSWDAPSSRYRLNWKYLYTMRRRLEQNWELGKYSNFQLPHPDHLEEGHQECIYSLQYDSDYLVSGSRDKTIRIWSMHTRRLLRKPLEGHTGSVLCLQFDSDPEEDLIVSGSSDSDVILWRFSTGKIIQRLKNAHSESVLNVKFDKRILVTCSKDKSIKIFNRRPLKYGEPGYGDVDVVFSAPTRLRNYGYGNPMDDLPVKPPYTMIGVLDGHGAAVNAVQICDNEVVSASGDRNIKVWDWAKQVCIRTVVGHSKGIACVQYDGRRIVSGSSDNEVKVFDRATGLEVASLRAHTNLVRTVQAGFGDLPYSADEDRAEAKRIDEQYFKAIEDGVITPFSEHNRSRRGQPRNAGSRRPEDITAYGAALPPGGGGGKYARIVSGSYDQSIIIWRRDKEGVWKDTQHLRQEDAAAAAQAQARAASQAAAEALFAATSQGSLSHLMASRAARGSATGSTRTATGAPIPPDAAPTFLHLIDTVVPQGPTQLRLALHNYPNMVTAHRAHIQAAIGREPNSRIRDDLRGVLNAALLEAQINQSRGLGASREAPTITPPALPSLGPTVAGPAGGPPNAHSDGRPSRRQNAAAATDGVLPPPAAPQVQGHLHIQGQGQTAQPTQPTQPGAPVQTQATPVPVQGAQNAVVPDAAHHPHIANGDNGPARVFKLQYDARRIICCSQTTVIVGWDFCNNDPELEEVARFFGTVE</sequence>
<evidence type="ECO:0000256" key="2">
    <source>
        <dbReference type="ARBA" id="ARBA00022574"/>
    </source>
</evidence>
<dbReference type="STRING" id="1573173.A0A162PCX3"/>